<dbReference type="GO" id="GO:0035658">
    <property type="term" value="C:Mon1-Ccz1 complex"/>
    <property type="evidence" value="ECO:0007669"/>
    <property type="project" value="InterPro"/>
</dbReference>
<evidence type="ECO:0000256" key="1">
    <source>
        <dbReference type="ARBA" id="ARBA00005352"/>
    </source>
</evidence>
<feature type="compositionally biased region" description="Basic and acidic residues" evidence="2">
    <location>
        <begin position="276"/>
        <end position="288"/>
    </location>
</feature>
<feature type="region of interest" description="Disordered" evidence="2">
    <location>
        <begin position="424"/>
        <end position="465"/>
    </location>
</feature>
<evidence type="ECO:0000256" key="2">
    <source>
        <dbReference type="SAM" id="MobiDB-lite"/>
    </source>
</evidence>
<feature type="compositionally biased region" description="Basic and acidic residues" evidence="2">
    <location>
        <begin position="391"/>
        <end position="403"/>
    </location>
</feature>
<feature type="region of interest" description="Disordered" evidence="2">
    <location>
        <begin position="341"/>
        <end position="403"/>
    </location>
</feature>
<feature type="region of interest" description="Disordered" evidence="2">
    <location>
        <begin position="700"/>
        <end position="735"/>
    </location>
</feature>
<feature type="domain" description="CCZ1/INTU/HSP4 first Longin" evidence="3">
    <location>
        <begin position="23"/>
        <end position="128"/>
    </location>
</feature>
<feature type="region of interest" description="Disordered" evidence="2">
    <location>
        <begin position="477"/>
        <end position="500"/>
    </location>
</feature>
<keyword evidence="5" id="KW-1185">Reference proteome</keyword>
<protein>
    <recommendedName>
        <fullName evidence="3">CCZ1/INTU/HSP4 first Longin domain-containing protein</fullName>
    </recommendedName>
</protein>
<dbReference type="OrthoDB" id="240546at2759"/>
<reference evidence="4 5" key="1">
    <citation type="submission" date="2017-08" db="EMBL/GenBank/DDBJ databases">
        <title>Harnessing the power of phylogenomics to disentangle the directionality and signatures of interkingdom host jumping in the parasitic fungal genus Tolypocladium.</title>
        <authorList>
            <person name="Quandt C.A."/>
            <person name="Patterson W."/>
            <person name="Spatafora J.W."/>
        </authorList>
    </citation>
    <scope>NUCLEOTIDE SEQUENCE [LARGE SCALE GENOMIC DNA]</scope>
    <source>
        <strain evidence="4 5">CBS 113982</strain>
    </source>
</reference>
<dbReference type="PANTHER" id="PTHR13056:SF0">
    <property type="entry name" value="VACUOLAR FUSION PROTEIN CCZ1 HOMOLOG-RELATED"/>
    <property type="match status" value="1"/>
</dbReference>
<dbReference type="Pfam" id="PF19031">
    <property type="entry name" value="Intu_longin_1"/>
    <property type="match status" value="1"/>
</dbReference>
<feature type="region of interest" description="Disordered" evidence="2">
    <location>
        <begin position="271"/>
        <end position="296"/>
    </location>
</feature>
<dbReference type="GO" id="GO:0016192">
    <property type="term" value="P:vesicle-mediated transport"/>
    <property type="evidence" value="ECO:0007669"/>
    <property type="project" value="InterPro"/>
</dbReference>
<gene>
    <name evidence="4" type="ORF">TCAP_04661</name>
</gene>
<evidence type="ECO:0000259" key="3">
    <source>
        <dbReference type="Pfam" id="PF19031"/>
    </source>
</evidence>
<evidence type="ECO:0000313" key="4">
    <source>
        <dbReference type="EMBL" id="PNY25414.1"/>
    </source>
</evidence>
<dbReference type="InterPro" id="IPR013176">
    <property type="entry name" value="Ccz1"/>
</dbReference>
<proteinExistence type="inferred from homology"/>
<comment type="caution">
    <text evidence="4">The sequence shown here is derived from an EMBL/GenBank/DDBJ whole genome shotgun (WGS) entry which is preliminary data.</text>
</comment>
<name>A0A2K3QCZ8_9HYPO</name>
<dbReference type="InterPro" id="IPR043987">
    <property type="entry name" value="CCZ1/INTU/HSP4_longin_1"/>
</dbReference>
<dbReference type="EMBL" id="NRSZ01000756">
    <property type="protein sequence ID" value="PNY25414.1"/>
    <property type="molecule type" value="Genomic_DNA"/>
</dbReference>
<accession>A0A2K3QCZ8</accession>
<dbReference type="Proteomes" id="UP000236621">
    <property type="component" value="Unassembled WGS sequence"/>
</dbReference>
<dbReference type="AlphaFoldDB" id="A0A2K3QCZ8"/>
<organism evidence="4 5">
    <name type="scientific">Tolypocladium capitatum</name>
    <dbReference type="NCBI Taxonomy" id="45235"/>
    <lineage>
        <taxon>Eukaryota</taxon>
        <taxon>Fungi</taxon>
        <taxon>Dikarya</taxon>
        <taxon>Ascomycota</taxon>
        <taxon>Pezizomycotina</taxon>
        <taxon>Sordariomycetes</taxon>
        <taxon>Hypocreomycetidae</taxon>
        <taxon>Hypocreales</taxon>
        <taxon>Ophiocordycipitaceae</taxon>
        <taxon>Tolypocladium</taxon>
    </lineage>
</organism>
<feature type="compositionally biased region" description="Low complexity" evidence="2">
    <location>
        <begin position="710"/>
        <end position="723"/>
    </location>
</feature>
<dbReference type="PANTHER" id="PTHR13056">
    <property type="entry name" value="VACUOLAR FUSION PROTEIN CCZ1 HOMOLOG-RELATED"/>
    <property type="match status" value="1"/>
</dbReference>
<sequence length="790" mass="86257">MASTAAPAPAPASGGAVPARLGFLAIFNPSLGGTDETIDDQIVYYASVTTQSHGARSRRRRTRGRPTAAVSQAERNERLRQIGLAQGMASFSRGFADGAPVDAIDTERSRVAMHELEPGWWILASIDLTRVPLPPRLPTKSGEGQEERFEYSTREMKPPALLLGDLLRAHSIFLMHHGSSLSALFVRCRRSKFVSVLSRYWDLFLSTWSVMLHGNPARDVFGGINVAASGELGVGVGEEARGSGEREVLEGLVGRIEGLVDLVVSKFGADDDSEDAKDAKDAGKREAETWLGTGQEPAAEDGAIFLGTGALSRKSLRDVARWMEDLYTWGEHAYGVIDSPTSTRRAKARKEAKSAEMASKPGTAEEAPRPPDSTAQTGAQPKQPLPEEEDAGAKEAKDTEDGKLDKMLSYMKLGYGSYWTLPGSSNDSSNHPPKESSEQRAASSKELPAAAPRPTHPRRSPSQEAAGHYLIGLKGEIEEGRDDADVSPTSSDSEAEHNSRTVLRTIHVELESGSAENRAEATVIRDFAQSGSLLTQSQVMGNMLPGYSSHDLNKAEKLRVVVYVNRPFIFTFVFGLRTDSLAWDALYRSLHYQLAPLKKPLLESTRYRPERPDVGAAALTSIYNLVWDPPSLTVHSSIPSIPELASSASWSRADAVNTHLHLLNIHSATRTRVGDLERTYKTNRGWWLVWTRLLQRPAREPPRDLTIHESSSASSLGSDTGRSQHSGDDDDDDDDLPAVTKEIFLIRHASDHTRFRSLTSERDGSDGAGKLAQGIGVDTRRYVEELLSLL</sequence>
<dbReference type="STRING" id="45235.A0A2K3QCZ8"/>
<comment type="similarity">
    <text evidence="1">Belongs to the CCZ1 family.</text>
</comment>
<evidence type="ECO:0000313" key="5">
    <source>
        <dbReference type="Proteomes" id="UP000236621"/>
    </source>
</evidence>